<organism evidence="4 5">
    <name type="scientific">Parendozoicomonas haliclonae</name>
    <dbReference type="NCBI Taxonomy" id="1960125"/>
    <lineage>
        <taxon>Bacteria</taxon>
        <taxon>Pseudomonadati</taxon>
        <taxon>Pseudomonadota</taxon>
        <taxon>Gammaproteobacteria</taxon>
        <taxon>Oceanospirillales</taxon>
        <taxon>Endozoicomonadaceae</taxon>
        <taxon>Parendozoicomonas</taxon>
    </lineage>
</organism>
<dbReference type="Gene3D" id="1.25.40.590">
    <property type="entry name" value="Type IV / VI secretion system, DotU"/>
    <property type="match status" value="1"/>
</dbReference>
<accession>A0A1X7AR00</accession>
<keyword evidence="2" id="KW-1133">Transmembrane helix</keyword>
<keyword evidence="2" id="KW-0472">Membrane</keyword>
<dbReference type="NCBIfam" id="TIGR03349">
    <property type="entry name" value="IV_VI_DotU"/>
    <property type="match status" value="1"/>
</dbReference>
<dbReference type="AlphaFoldDB" id="A0A1X7AR00"/>
<dbReference type="InterPro" id="IPR017732">
    <property type="entry name" value="T4/T6SS_DotU"/>
</dbReference>
<feature type="transmembrane region" description="Helical" evidence="2">
    <location>
        <begin position="230"/>
        <end position="253"/>
    </location>
</feature>
<dbReference type="PANTHER" id="PTHR38033">
    <property type="entry name" value="MEMBRANE PROTEIN-RELATED"/>
    <property type="match status" value="1"/>
</dbReference>
<dbReference type="Proteomes" id="UP000196573">
    <property type="component" value="Unassembled WGS sequence"/>
</dbReference>
<dbReference type="OrthoDB" id="345640at2"/>
<feature type="domain" description="Type IV / VI secretion system DotU" evidence="3">
    <location>
        <begin position="48"/>
        <end position="251"/>
    </location>
</feature>
<dbReference type="RefSeq" id="WP_087113103.1">
    <property type="nucleotide sequence ID" value="NZ_CBCSCN010000017.1"/>
</dbReference>
<dbReference type="InterPro" id="IPR038522">
    <property type="entry name" value="T4/T6SS_DotU_sf"/>
</dbReference>
<evidence type="ECO:0000256" key="2">
    <source>
        <dbReference type="SAM" id="Phobius"/>
    </source>
</evidence>
<dbReference type="Pfam" id="PF09850">
    <property type="entry name" value="DotU"/>
    <property type="match status" value="1"/>
</dbReference>
<evidence type="ECO:0000256" key="1">
    <source>
        <dbReference type="SAM" id="MobiDB-lite"/>
    </source>
</evidence>
<proteinExistence type="predicted"/>
<feature type="compositionally biased region" description="Pro residues" evidence="1">
    <location>
        <begin position="22"/>
        <end position="33"/>
    </location>
</feature>
<name>A0A1X7AR00_9GAMM</name>
<evidence type="ECO:0000313" key="4">
    <source>
        <dbReference type="EMBL" id="SMA50665.1"/>
    </source>
</evidence>
<evidence type="ECO:0000313" key="5">
    <source>
        <dbReference type="Proteomes" id="UP000196573"/>
    </source>
</evidence>
<gene>
    <name evidence="4" type="ORF">EHSB41UT_04482</name>
</gene>
<dbReference type="NCBIfam" id="NF038228">
    <property type="entry name" value="IcmH_DotU_IVB"/>
    <property type="match status" value="1"/>
</dbReference>
<feature type="region of interest" description="Disordered" evidence="1">
    <location>
        <begin position="1"/>
        <end position="37"/>
    </location>
</feature>
<protein>
    <recommendedName>
        <fullName evidence="3">Type IV / VI secretion system DotU domain-containing protein</fullName>
    </recommendedName>
</protein>
<keyword evidence="2" id="KW-0812">Transmembrane</keyword>
<reference evidence="4 5" key="1">
    <citation type="submission" date="2017-03" db="EMBL/GenBank/DDBJ databases">
        <authorList>
            <person name="Afonso C.L."/>
            <person name="Miller P.J."/>
            <person name="Scott M.A."/>
            <person name="Spackman E."/>
            <person name="Goraichik I."/>
            <person name="Dimitrov K.M."/>
            <person name="Suarez D.L."/>
            <person name="Swayne D.E."/>
        </authorList>
    </citation>
    <scope>NUCLEOTIDE SEQUENCE [LARGE SCALE GENOMIC DNA]</scope>
    <source>
        <strain evidence="4">SB41UT1</strain>
    </source>
</reference>
<keyword evidence="5" id="KW-1185">Reference proteome</keyword>
<dbReference type="PANTHER" id="PTHR38033:SF1">
    <property type="entry name" value="DOTU FAMILY TYPE IV_VI SECRETION SYSTEM PROTEIN"/>
    <property type="match status" value="1"/>
</dbReference>
<evidence type="ECO:0000259" key="3">
    <source>
        <dbReference type="Pfam" id="PF09850"/>
    </source>
</evidence>
<sequence>MNDRTVIIPTPGSHQPAGAPQQPQPAAVPPSGMPSPADEFRVRDGLNPVVDAASTLLALMIKLRTTTEYNQAPQLHQLMTREIQKFDQALTVQGVRPEQVAAARYLLCTVLDETVMNTPWGTRSGWSQRSLLSTFHRETFGGEKCFAILQRLQETASINLDILELFYICLSLGFEGKFKLAANGHAQLETVRDNLYRTIQAHRDHGENELSPRWQGSGGKGKGLMQYVPLWVYGATALAVLVMAYAGFSVWLFQGNEPVIEAMQQLMAAQEQGQ</sequence>
<dbReference type="EMBL" id="FWPT01000014">
    <property type="protein sequence ID" value="SMA50665.1"/>
    <property type="molecule type" value="Genomic_DNA"/>
</dbReference>